<organism evidence="2">
    <name type="scientific">bioreactor metagenome</name>
    <dbReference type="NCBI Taxonomy" id="1076179"/>
    <lineage>
        <taxon>unclassified sequences</taxon>
        <taxon>metagenomes</taxon>
        <taxon>ecological metagenomes</taxon>
    </lineage>
</organism>
<proteinExistence type="predicted"/>
<protein>
    <submittedName>
        <fullName evidence="2">Uncharacterized protein</fullName>
    </submittedName>
</protein>
<feature type="region of interest" description="Disordered" evidence="1">
    <location>
        <begin position="1"/>
        <end position="27"/>
    </location>
</feature>
<comment type="caution">
    <text evidence="2">The sequence shown here is derived from an EMBL/GenBank/DDBJ whole genome shotgun (WGS) entry which is preliminary data.</text>
</comment>
<evidence type="ECO:0000313" key="2">
    <source>
        <dbReference type="EMBL" id="MPM29244.1"/>
    </source>
</evidence>
<reference evidence="2" key="1">
    <citation type="submission" date="2019-08" db="EMBL/GenBank/DDBJ databases">
        <authorList>
            <person name="Kucharzyk K."/>
            <person name="Murdoch R.W."/>
            <person name="Higgins S."/>
            <person name="Loffler F."/>
        </authorList>
    </citation>
    <scope>NUCLEOTIDE SEQUENCE</scope>
</reference>
<gene>
    <name evidence="2" type="ORF">SDC9_75784</name>
</gene>
<dbReference type="EMBL" id="VSSQ01005461">
    <property type="protein sequence ID" value="MPM29244.1"/>
    <property type="molecule type" value="Genomic_DNA"/>
</dbReference>
<dbReference type="AlphaFoldDB" id="A0A644YT52"/>
<evidence type="ECO:0000256" key="1">
    <source>
        <dbReference type="SAM" id="MobiDB-lite"/>
    </source>
</evidence>
<name>A0A644YT52_9ZZZZ</name>
<sequence>MAAVRTGQMQGQVVHVARPQDRGTRGILGNDQQLALPRHRAEAGGCTRITGENAQPTRQRAELTVHQLEVAGPEQQEAVIGTPAQHLSRDQRVVAAHRFRLLCRGQ</sequence>
<accession>A0A644YT52</accession>